<geneLocation type="plasmid" evidence="1 2">
    <name>unnamed2</name>
</geneLocation>
<dbReference type="InterPro" id="IPR024747">
    <property type="entry name" value="Pyridox_Oxase-rel"/>
</dbReference>
<dbReference type="RefSeq" id="WP_265385141.1">
    <property type="nucleotide sequence ID" value="NZ_CP110617.1"/>
</dbReference>
<keyword evidence="1" id="KW-0614">Plasmid</keyword>
<reference evidence="1" key="1">
    <citation type="submission" date="2022-10" db="EMBL/GenBank/DDBJ databases">
        <title>Rhodococcus sp.75.</title>
        <authorList>
            <person name="Sun M."/>
        </authorList>
    </citation>
    <scope>NUCLEOTIDE SEQUENCE</scope>
    <source>
        <strain evidence="1">75</strain>
        <plasmid evidence="1">unnamed2</plasmid>
    </source>
</reference>
<dbReference type="EMBL" id="CP110617">
    <property type="protein sequence ID" value="UZJ27037.1"/>
    <property type="molecule type" value="Genomic_DNA"/>
</dbReference>
<dbReference type="Proteomes" id="UP001164965">
    <property type="component" value="Plasmid unnamed2"/>
</dbReference>
<gene>
    <name evidence="1" type="ORF">RHODO2019_18930</name>
</gene>
<sequence length="171" mass="17616">MAPLGGLSRLAAVLATTVAALQGHGFGHPVGSGGRPAGTPRLEVLDTAACWDLIRGGGIGRVVFDDDHGPLALPMNFRTVADAIVFQTGHGALAAAMTSGHPLAVEVDHFDDALGEGWSVLVRGHGALLTDATALAGVHELGIQSWAGAQRSTAVRLVADEVTGRRIRRHL</sequence>
<protein>
    <submittedName>
        <fullName evidence="1">Pyridoxamine 5'-phosphate oxidase family protein</fullName>
    </submittedName>
</protein>
<accession>A0ABY6P5V5</accession>
<organism evidence="1 2">
    <name type="scientific">Rhodococcus antarcticus</name>
    <dbReference type="NCBI Taxonomy" id="2987751"/>
    <lineage>
        <taxon>Bacteria</taxon>
        <taxon>Bacillati</taxon>
        <taxon>Actinomycetota</taxon>
        <taxon>Actinomycetes</taxon>
        <taxon>Mycobacteriales</taxon>
        <taxon>Nocardiaceae</taxon>
        <taxon>Rhodococcus</taxon>
    </lineage>
</organism>
<keyword evidence="2" id="KW-1185">Reference proteome</keyword>
<evidence type="ECO:0000313" key="1">
    <source>
        <dbReference type="EMBL" id="UZJ27037.1"/>
    </source>
</evidence>
<dbReference type="SUPFAM" id="SSF50475">
    <property type="entry name" value="FMN-binding split barrel"/>
    <property type="match status" value="1"/>
</dbReference>
<proteinExistence type="predicted"/>
<dbReference type="Gene3D" id="2.30.110.10">
    <property type="entry name" value="Electron Transport, Fmn-binding Protein, Chain A"/>
    <property type="match status" value="1"/>
</dbReference>
<dbReference type="Pfam" id="PF12900">
    <property type="entry name" value="Pyridox_ox_2"/>
    <property type="match status" value="1"/>
</dbReference>
<evidence type="ECO:0000313" key="2">
    <source>
        <dbReference type="Proteomes" id="UP001164965"/>
    </source>
</evidence>
<name>A0ABY6P5V5_9NOCA</name>
<dbReference type="InterPro" id="IPR012349">
    <property type="entry name" value="Split_barrel_FMN-bd"/>
</dbReference>